<dbReference type="Proteomes" id="UP001360953">
    <property type="component" value="Unassembled WGS sequence"/>
</dbReference>
<proteinExistence type="predicted"/>
<reference evidence="4 5" key="1">
    <citation type="submission" date="2024-04" db="EMBL/GenBank/DDBJ databases">
        <title>Phyllosticta paracitricarpa is synonymous to the EU quarantine fungus P. citricarpa based on phylogenomic analyses.</title>
        <authorList>
            <consortium name="Lawrence Berkeley National Laboratory"/>
            <person name="Van ingen-buijs V.A."/>
            <person name="Van westerhoven A.C."/>
            <person name="Haridas S."/>
            <person name="Skiadas P."/>
            <person name="Martin F."/>
            <person name="Groenewald J.Z."/>
            <person name="Crous P.W."/>
            <person name="Seidl M.F."/>
        </authorList>
    </citation>
    <scope>NUCLEOTIDE SEQUENCE [LARGE SCALE GENOMIC DNA]</scope>
    <source>
        <strain evidence="4 5">CPC 17464</strain>
    </source>
</reference>
<sequence>MLPIVLIATCLVAAASAASTFTPARPPALPLAVKSPYLNVWLNAGSDGGNGGYIAGKWPVFWSNQVNGWAGIIRVDGTSYTWLGDPGPQAVTQTSYEYTSTRSTFTMDVAGKVQMNITFLSPVTPNDLKRQSLPFSYLNVEVVSSDGQNHDIELYSDISAEWVSGDRTQAAAWNYTSSGGLEIHKVFKQNQQIFSEYNDQAEWGNFYYATDSGDGVTYQIGQDTVVRGSFTSGGKLSNQVDDNYRVISNNWPVFGFAKGLGSVGTTATNTLFTIGLCQQEALQFLGAQGTVSLPSLWTSYFSDDIAALDFFHKDFGTASGLATDLDNKVNSDAVGAAGQDYANIVSLSVRQAFGAWQLVGTEDKTYLFQKEISSNGNTQTVDVIFPAMPILLYTNPDLLKLMLDPLFENQESGHYPNNYSIHDLGAHYPNATGHPDGNDEAMPLEECGNMIIMALAYAQRSGNSDYLNLHYPILNQWSSYLVEEALYPFNQISTDDFAGSLANQTNLALKGIIGIEAMSQISNLTGHADDASKYHQTAVDYITQWQGLAIVNGTDGGPAHTTLSYGDAASHGLLYNLYANSLLGFNLVPSSVYDTQSAFYPTIEMKYGVPLDTRHSYTKSDWEMFVAAVASTDTRNMFIRDLAKWINETPTSRAFTDLYETDTGAYPSSLQFVARPVQGGTFALLALPVSART</sequence>
<dbReference type="Pfam" id="PF16335">
    <property type="entry name" value="GtaA_6_Hairpin"/>
    <property type="match status" value="1"/>
</dbReference>
<dbReference type="Pfam" id="PF17168">
    <property type="entry name" value="DUF5127"/>
    <property type="match status" value="1"/>
</dbReference>
<dbReference type="SUPFAM" id="SSF48208">
    <property type="entry name" value="Six-hairpin glycosidases"/>
    <property type="match status" value="1"/>
</dbReference>
<evidence type="ECO:0000313" key="5">
    <source>
        <dbReference type="Proteomes" id="UP001360953"/>
    </source>
</evidence>
<keyword evidence="5" id="KW-1185">Reference proteome</keyword>
<dbReference type="InterPro" id="IPR008928">
    <property type="entry name" value="6-hairpin_glycosidase_sf"/>
</dbReference>
<name>A0ABR1LLG7_9PEZI</name>
<evidence type="ECO:0000259" key="3">
    <source>
        <dbReference type="Pfam" id="PF17168"/>
    </source>
</evidence>
<evidence type="ECO:0000313" key="4">
    <source>
        <dbReference type="EMBL" id="KAK7534765.1"/>
    </source>
</evidence>
<gene>
    <name evidence="4" type="ORF">J3D65DRAFT_646571</name>
</gene>
<dbReference type="InterPro" id="IPR032514">
    <property type="entry name" value="GtaA_central"/>
</dbReference>
<feature type="signal peptide" evidence="1">
    <location>
        <begin position="1"/>
        <end position="17"/>
    </location>
</feature>
<feature type="domain" description="Glutaminase A central" evidence="2">
    <location>
        <begin position="338"/>
        <end position="685"/>
    </location>
</feature>
<dbReference type="EMBL" id="JBBPEH010000008">
    <property type="protein sequence ID" value="KAK7534765.1"/>
    <property type="molecule type" value="Genomic_DNA"/>
</dbReference>
<dbReference type="RefSeq" id="XP_066653490.1">
    <property type="nucleotide sequence ID" value="XM_066802284.1"/>
</dbReference>
<accession>A0ABR1LLG7</accession>
<dbReference type="GeneID" id="92035190"/>
<evidence type="ECO:0000259" key="2">
    <source>
        <dbReference type="Pfam" id="PF16335"/>
    </source>
</evidence>
<organism evidence="4 5">
    <name type="scientific">Phyllosticta citribraziliensis</name>
    <dbReference type="NCBI Taxonomy" id="989973"/>
    <lineage>
        <taxon>Eukaryota</taxon>
        <taxon>Fungi</taxon>
        <taxon>Dikarya</taxon>
        <taxon>Ascomycota</taxon>
        <taxon>Pezizomycotina</taxon>
        <taxon>Dothideomycetes</taxon>
        <taxon>Dothideomycetes incertae sedis</taxon>
        <taxon>Botryosphaeriales</taxon>
        <taxon>Phyllostictaceae</taxon>
        <taxon>Phyllosticta</taxon>
    </lineage>
</organism>
<dbReference type="InterPro" id="IPR052743">
    <property type="entry name" value="Glutaminase_GtaA"/>
</dbReference>
<dbReference type="PANTHER" id="PTHR31987">
    <property type="entry name" value="GLUTAMINASE A-RELATED"/>
    <property type="match status" value="1"/>
</dbReference>
<comment type="caution">
    <text evidence="4">The sequence shown here is derived from an EMBL/GenBank/DDBJ whole genome shotgun (WGS) entry which is preliminary data.</text>
</comment>
<keyword evidence="1" id="KW-0732">Signal</keyword>
<evidence type="ECO:0000256" key="1">
    <source>
        <dbReference type="SAM" id="SignalP"/>
    </source>
</evidence>
<protein>
    <submittedName>
        <fullName evidence="4">Glutaminase GtaA</fullName>
    </submittedName>
</protein>
<dbReference type="PANTHER" id="PTHR31987:SF1">
    <property type="entry name" value="GLUTAMINASE A"/>
    <property type="match status" value="1"/>
</dbReference>
<feature type="chain" id="PRO_5045200881" evidence="1">
    <location>
        <begin position="18"/>
        <end position="693"/>
    </location>
</feature>
<dbReference type="InterPro" id="IPR033433">
    <property type="entry name" value="GtaA_N"/>
</dbReference>
<feature type="domain" description="Glutaminase A N-terminal" evidence="3">
    <location>
        <begin position="101"/>
        <end position="332"/>
    </location>
</feature>